<reference evidence="1 2" key="1">
    <citation type="submission" date="2015-09" db="EMBL/GenBank/DDBJ databases">
        <authorList>
            <consortium name="Swine Surveillance"/>
        </authorList>
    </citation>
    <scope>NUCLEOTIDE SEQUENCE [LARGE SCALE GENOMIC DNA]</scope>
    <source>
        <strain evidence="1 2">CECT 7648</strain>
    </source>
</reference>
<evidence type="ECO:0008006" key="3">
    <source>
        <dbReference type="Google" id="ProtNLM"/>
    </source>
</evidence>
<protein>
    <recommendedName>
        <fullName evidence="3">HEAT repeat</fullName>
    </recommendedName>
</protein>
<dbReference type="InterPro" id="IPR016024">
    <property type="entry name" value="ARM-type_fold"/>
</dbReference>
<organism evidence="1 2">
    <name type="scientific">Tropicibacter naphthalenivorans</name>
    <dbReference type="NCBI Taxonomy" id="441103"/>
    <lineage>
        <taxon>Bacteria</taxon>
        <taxon>Pseudomonadati</taxon>
        <taxon>Pseudomonadota</taxon>
        <taxon>Alphaproteobacteria</taxon>
        <taxon>Rhodobacterales</taxon>
        <taxon>Roseobacteraceae</taxon>
        <taxon>Tropicibacter</taxon>
    </lineage>
</organism>
<name>A0A0P1GA58_9RHOB</name>
<accession>A0A0P1GA58</accession>
<dbReference type="EMBL" id="CYSE01000003">
    <property type="protein sequence ID" value="CUH78231.1"/>
    <property type="molecule type" value="Genomic_DNA"/>
</dbReference>
<dbReference type="RefSeq" id="WP_058247378.1">
    <property type="nucleotide sequence ID" value="NZ_CYSE01000003.1"/>
</dbReference>
<evidence type="ECO:0000313" key="2">
    <source>
        <dbReference type="Proteomes" id="UP000054935"/>
    </source>
</evidence>
<dbReference type="AlphaFoldDB" id="A0A0P1GA58"/>
<sequence>MLEGLDQIDWAALRHAYGPAADVPGDLRALALGGERQAAKALERLYSNIYHQGTRYTATVAAVPFIAEMALARRDRAARCLTLLAAIAQPSVRQMLDMGLASQGYYQEMAGQARARRDCERAEGETYGIGPDVDADVHAAVARALPALLPLFRQSDPAVTAALIELTGQVPQAAGATLPHLRAALGATPDTASDEGVTLAAIRALGQLGQTIERPEVTPDLTALLTPDHSALIRARAAVALCDIGQGQFEPLTEALTAAATIYDQDAARPPGHGWTIPQVARALRPFCAAHGPEIAHRLIKVLPIAAERGVTSTAIVDTLITALLDGAPTQNAFTGRRRSKLGDLDRKALGAIAEHGPWRIADRVYGNFTGQMRGYGLPDTAEGLAHFARKPGFFKRLAGA</sequence>
<keyword evidence="2" id="KW-1185">Reference proteome</keyword>
<proteinExistence type="predicted"/>
<dbReference type="InterPro" id="IPR011989">
    <property type="entry name" value="ARM-like"/>
</dbReference>
<dbReference type="Pfam" id="PF13646">
    <property type="entry name" value="HEAT_2"/>
    <property type="match status" value="1"/>
</dbReference>
<dbReference type="SUPFAM" id="SSF48371">
    <property type="entry name" value="ARM repeat"/>
    <property type="match status" value="1"/>
</dbReference>
<dbReference type="Gene3D" id="1.25.10.10">
    <property type="entry name" value="Leucine-rich Repeat Variant"/>
    <property type="match status" value="1"/>
</dbReference>
<dbReference type="STRING" id="441103.TRN7648_01866"/>
<dbReference type="Proteomes" id="UP000054935">
    <property type="component" value="Unassembled WGS sequence"/>
</dbReference>
<gene>
    <name evidence="1" type="ORF">TRN7648_01866</name>
</gene>
<dbReference type="OrthoDB" id="796912at2"/>
<evidence type="ECO:0000313" key="1">
    <source>
        <dbReference type="EMBL" id="CUH78231.1"/>
    </source>
</evidence>